<comment type="subcellular location">
    <subcellularLocation>
        <location evidence="1">Nucleus</location>
    </subcellularLocation>
</comment>
<dbReference type="OrthoDB" id="3163292at2759"/>
<dbReference type="GO" id="GO:0000976">
    <property type="term" value="F:transcription cis-regulatory region binding"/>
    <property type="evidence" value="ECO:0007669"/>
    <property type="project" value="TreeGrafter"/>
</dbReference>
<name>A0A8H4UCP3_9HYPO</name>
<keyword evidence="5" id="KW-0539">Nucleus</keyword>
<evidence type="ECO:0000313" key="8">
    <source>
        <dbReference type="Proteomes" id="UP000622797"/>
    </source>
</evidence>
<accession>A0A8H4UCP3</accession>
<evidence type="ECO:0000256" key="1">
    <source>
        <dbReference type="ARBA" id="ARBA00004123"/>
    </source>
</evidence>
<evidence type="ECO:0000256" key="6">
    <source>
        <dbReference type="SAM" id="MobiDB-lite"/>
    </source>
</evidence>
<evidence type="ECO:0000256" key="2">
    <source>
        <dbReference type="ARBA" id="ARBA00023015"/>
    </source>
</evidence>
<evidence type="ECO:0000313" key="7">
    <source>
        <dbReference type="EMBL" id="KAF4973568.1"/>
    </source>
</evidence>
<organism evidence="7 8">
    <name type="scientific">Fusarium sarcochroum</name>
    <dbReference type="NCBI Taxonomy" id="1208366"/>
    <lineage>
        <taxon>Eukaryota</taxon>
        <taxon>Fungi</taxon>
        <taxon>Dikarya</taxon>
        <taxon>Ascomycota</taxon>
        <taxon>Pezizomycotina</taxon>
        <taxon>Sordariomycetes</taxon>
        <taxon>Hypocreomycetidae</taxon>
        <taxon>Hypocreales</taxon>
        <taxon>Nectriaceae</taxon>
        <taxon>Fusarium</taxon>
        <taxon>Fusarium lateritium species complex</taxon>
    </lineage>
</organism>
<dbReference type="InterPro" id="IPR051089">
    <property type="entry name" value="prtT"/>
</dbReference>
<feature type="region of interest" description="Disordered" evidence="6">
    <location>
        <begin position="38"/>
        <end position="65"/>
    </location>
</feature>
<dbReference type="CDD" id="cd12148">
    <property type="entry name" value="fungal_TF_MHR"/>
    <property type="match status" value="1"/>
</dbReference>
<dbReference type="Proteomes" id="UP000622797">
    <property type="component" value="Unassembled WGS sequence"/>
</dbReference>
<evidence type="ECO:0008006" key="9">
    <source>
        <dbReference type="Google" id="ProtNLM"/>
    </source>
</evidence>
<gene>
    <name evidence="7" type="ORF">FSARC_177</name>
</gene>
<dbReference type="AlphaFoldDB" id="A0A8H4UCP3"/>
<keyword evidence="8" id="KW-1185">Reference proteome</keyword>
<dbReference type="EMBL" id="JABEXW010000012">
    <property type="protein sequence ID" value="KAF4973568.1"/>
    <property type="molecule type" value="Genomic_DNA"/>
</dbReference>
<evidence type="ECO:0000256" key="5">
    <source>
        <dbReference type="ARBA" id="ARBA00023242"/>
    </source>
</evidence>
<dbReference type="PANTHER" id="PTHR31845">
    <property type="entry name" value="FINGER DOMAIN PROTEIN, PUTATIVE-RELATED"/>
    <property type="match status" value="1"/>
</dbReference>
<sequence>MKCVSSDSTSAACDRCKRLRKNCIYELHRRGLWRRDQTGRRSVEAQPVSRPDTSHAEQQATGVPRRDDTIDMGLISRALLNCDSSIENIWAIICLYHWKDANDSRGYTLIGFALRMAVSAEWSKTHQSASQGTEDSRSSTELYVRQKRDKNRVWLALGNIDRTSSYFTNRPLFTTIISGEVAPRYWVTLTHWTYPLGDIKAIGGHELTDIARVVYERMMKTGHGSTSCESVSVVDFEMFRKDMDEFDTSIFEWGDYWQSTVSTFPTLEPVQTPLIYLFRDYARLYFNSILLHRMLASENKASLAGDITHTIRVCYLSALGVLQQILELGELDTIYYLWDTAHVMIAYSSIMMVKLFKQANDESVISKVDVIGIITQVTNTYVVAARSMEVPEPRVFDVRSDRLLTRNAISVQARLLSVILARLKADSKAIENDLSIQKMFDIPLDSSLTWIEDQLNRSTFPSHETVEPQQAENIDLDATTVGQPHDIGSPTPQIHENLDLMFDDDPVDSRYFDIGLLSWDEPGIFIQSHLNYEDKYTKYCDHAVNSLQRNDDKNYGDGKGLDVNCWGDSSGNGCVVFVTGKNCVLSGNEMWWKYQDLRDSDKGDCDSM</sequence>
<dbReference type="GO" id="GO:0005634">
    <property type="term" value="C:nucleus"/>
    <property type="evidence" value="ECO:0007669"/>
    <property type="project" value="UniProtKB-SubCell"/>
</dbReference>
<evidence type="ECO:0000256" key="4">
    <source>
        <dbReference type="ARBA" id="ARBA00023163"/>
    </source>
</evidence>
<keyword evidence="2" id="KW-0805">Transcription regulation</keyword>
<keyword evidence="4" id="KW-0804">Transcription</keyword>
<reference evidence="7" key="2">
    <citation type="submission" date="2020-05" db="EMBL/GenBank/DDBJ databases">
        <authorList>
            <person name="Kim H.-S."/>
            <person name="Proctor R.H."/>
            <person name="Brown D.W."/>
        </authorList>
    </citation>
    <scope>NUCLEOTIDE SEQUENCE</scope>
    <source>
        <strain evidence="7">NRRL 20472</strain>
    </source>
</reference>
<proteinExistence type="predicted"/>
<comment type="caution">
    <text evidence="7">The sequence shown here is derived from an EMBL/GenBank/DDBJ whole genome shotgun (WGS) entry which is preliminary data.</text>
</comment>
<dbReference type="PANTHER" id="PTHR31845:SF19">
    <property type="entry name" value="TRANSCRIPTION FACTOR DOMAIN-CONTAINING PROTEIN"/>
    <property type="match status" value="1"/>
</dbReference>
<evidence type="ECO:0000256" key="3">
    <source>
        <dbReference type="ARBA" id="ARBA00023125"/>
    </source>
</evidence>
<keyword evidence="3" id="KW-0238">DNA-binding</keyword>
<dbReference type="GO" id="GO:0000981">
    <property type="term" value="F:DNA-binding transcription factor activity, RNA polymerase II-specific"/>
    <property type="evidence" value="ECO:0007669"/>
    <property type="project" value="TreeGrafter"/>
</dbReference>
<protein>
    <recommendedName>
        <fullName evidence="9">Transcription factor domain-containing protein</fullName>
    </recommendedName>
</protein>
<reference evidence="7" key="1">
    <citation type="journal article" date="2020" name="BMC Genomics">
        <title>Correction to: Identification and distribution of gene clusters required for synthesis of sphingolipid metabolism inhibitors in diverse species of the filamentous fungus Fusarium.</title>
        <authorList>
            <person name="Kim H.S."/>
            <person name="Lohmar J.M."/>
            <person name="Busman M."/>
            <person name="Brown D.W."/>
            <person name="Naumann T.A."/>
            <person name="Divon H.H."/>
            <person name="Lysoe E."/>
            <person name="Uhlig S."/>
            <person name="Proctor R.H."/>
        </authorList>
    </citation>
    <scope>NUCLEOTIDE SEQUENCE</scope>
    <source>
        <strain evidence="7">NRRL 20472</strain>
    </source>
</reference>